<dbReference type="EMBL" id="JADCLJ010000024">
    <property type="protein sequence ID" value="MBE4910418.1"/>
    <property type="molecule type" value="Genomic_DNA"/>
</dbReference>
<evidence type="ECO:0000259" key="7">
    <source>
        <dbReference type="PROSITE" id="PS52029"/>
    </source>
</evidence>
<keyword evidence="3 6" id="KW-0133">Cell shape</keyword>
<keyword evidence="2" id="KW-0808">Transferase</keyword>
<evidence type="ECO:0000256" key="3">
    <source>
        <dbReference type="ARBA" id="ARBA00022960"/>
    </source>
</evidence>
<comment type="caution">
    <text evidence="8">The sequence shown here is derived from an EMBL/GenBank/DDBJ whole genome shotgun (WGS) entry which is preliminary data.</text>
</comment>
<dbReference type="RefSeq" id="WP_193539657.1">
    <property type="nucleotide sequence ID" value="NZ_JADCLJ010000024.1"/>
</dbReference>
<dbReference type="SUPFAM" id="SSF141523">
    <property type="entry name" value="L,D-transpeptidase catalytic domain-like"/>
    <property type="match status" value="1"/>
</dbReference>
<dbReference type="Gene3D" id="2.40.440.10">
    <property type="entry name" value="L,D-transpeptidase catalytic domain-like"/>
    <property type="match status" value="1"/>
</dbReference>
<gene>
    <name evidence="8" type="ORF">IMZ08_20460</name>
</gene>
<keyword evidence="4 6" id="KW-0573">Peptidoglycan synthesis</keyword>
<dbReference type="PROSITE" id="PS52029">
    <property type="entry name" value="LD_TPASE"/>
    <property type="match status" value="1"/>
</dbReference>
<sequence>MKLFLSLVIAVTLSPIWPLGQNPLIGDPYIIINKNTNELAYVNYGAIQEVYPIATGVTADLTPEGEYTITVKAKDPYYRKKDIIGGSKHNPLGTRWLGFDARKTEGRIYGIHGTNNEESIGKYVSNGCVRMHNKNVEELFNKIPLGTKVYIYAKDLNFDTVAKMKGAIR</sequence>
<evidence type="ECO:0000256" key="5">
    <source>
        <dbReference type="ARBA" id="ARBA00023316"/>
    </source>
</evidence>
<keyword evidence="9" id="KW-1185">Reference proteome</keyword>
<name>A0ABR9QPK6_9BACI</name>
<keyword evidence="5 6" id="KW-0961">Cell wall biogenesis/degradation</keyword>
<evidence type="ECO:0000256" key="6">
    <source>
        <dbReference type="PROSITE-ProRule" id="PRU01373"/>
    </source>
</evidence>
<proteinExistence type="predicted"/>
<dbReference type="PANTHER" id="PTHR30582:SF4">
    <property type="entry name" value="L,D-TRANSPEPTIDASE YQJB-RELATED"/>
    <property type="match status" value="1"/>
</dbReference>
<feature type="domain" description="L,D-TPase catalytic" evidence="7">
    <location>
        <begin position="28"/>
        <end position="152"/>
    </location>
</feature>
<evidence type="ECO:0000256" key="2">
    <source>
        <dbReference type="ARBA" id="ARBA00022679"/>
    </source>
</evidence>
<feature type="active site" description="Nucleophile" evidence="6">
    <location>
        <position position="128"/>
    </location>
</feature>
<dbReference type="InterPro" id="IPR050979">
    <property type="entry name" value="LD-transpeptidase"/>
</dbReference>
<feature type="active site" description="Proton donor/acceptor" evidence="6">
    <location>
        <position position="112"/>
    </location>
</feature>
<comment type="pathway">
    <text evidence="1 6">Cell wall biogenesis; peptidoglycan biosynthesis.</text>
</comment>
<protein>
    <submittedName>
        <fullName evidence="8">L,D-transpeptidase</fullName>
    </submittedName>
</protein>
<dbReference type="Proteomes" id="UP001516662">
    <property type="component" value="Unassembled WGS sequence"/>
</dbReference>
<evidence type="ECO:0000256" key="1">
    <source>
        <dbReference type="ARBA" id="ARBA00004752"/>
    </source>
</evidence>
<organism evidence="8 9">
    <name type="scientific">Litchfieldia luteola</name>
    <dbReference type="NCBI Taxonomy" id="682179"/>
    <lineage>
        <taxon>Bacteria</taxon>
        <taxon>Bacillati</taxon>
        <taxon>Bacillota</taxon>
        <taxon>Bacilli</taxon>
        <taxon>Bacillales</taxon>
        <taxon>Bacillaceae</taxon>
        <taxon>Litchfieldia</taxon>
    </lineage>
</organism>
<dbReference type="CDD" id="cd16913">
    <property type="entry name" value="YkuD_like"/>
    <property type="match status" value="1"/>
</dbReference>
<dbReference type="PANTHER" id="PTHR30582">
    <property type="entry name" value="L,D-TRANSPEPTIDASE"/>
    <property type="match status" value="1"/>
</dbReference>
<evidence type="ECO:0000313" key="9">
    <source>
        <dbReference type="Proteomes" id="UP001516662"/>
    </source>
</evidence>
<reference evidence="8 9" key="1">
    <citation type="submission" date="2020-10" db="EMBL/GenBank/DDBJ databases">
        <title>Bacillus sp. HD4P25, an endophyte from a halophyte.</title>
        <authorList>
            <person name="Sun J.-Q."/>
        </authorList>
    </citation>
    <scope>NUCLEOTIDE SEQUENCE [LARGE SCALE GENOMIC DNA]</scope>
    <source>
        <strain evidence="8 9">YIM 93174</strain>
    </source>
</reference>
<evidence type="ECO:0000313" key="8">
    <source>
        <dbReference type="EMBL" id="MBE4910418.1"/>
    </source>
</evidence>
<evidence type="ECO:0000256" key="4">
    <source>
        <dbReference type="ARBA" id="ARBA00022984"/>
    </source>
</evidence>
<accession>A0ABR9QPK6</accession>
<dbReference type="Pfam" id="PF03734">
    <property type="entry name" value="YkuD"/>
    <property type="match status" value="1"/>
</dbReference>
<dbReference type="InterPro" id="IPR038063">
    <property type="entry name" value="Transpep_catalytic_dom"/>
</dbReference>
<dbReference type="InterPro" id="IPR005490">
    <property type="entry name" value="LD_TPept_cat_dom"/>
</dbReference>